<proteinExistence type="predicted"/>
<dbReference type="EMBL" id="OCNK01000003">
    <property type="protein sequence ID" value="SOE00569.1"/>
    <property type="molecule type" value="Genomic_DNA"/>
</dbReference>
<sequence>MTGRPAGGRRQEPDGPTRSERLLRGTWIVAAFLAVLMGVFVVPIQFIDARDTARAQRIESSDAEAYPVLEIRQRVGSTRTGYVVEEQVATYRSPAGTATVELRSYDSSAVVRDEEGWFAVPVRGGPAEVFVSDDGRTGYLAEDYRLLLDGGYDGLYRAADSWIGGWALVGLGTLTWLSVRRTRRGVTSGRRAVLAPALYCAVAAGLVPLAYGVSLLLDA</sequence>
<protein>
    <submittedName>
        <fullName evidence="2">Uncharacterized protein</fullName>
    </submittedName>
</protein>
<evidence type="ECO:0000256" key="1">
    <source>
        <dbReference type="SAM" id="Phobius"/>
    </source>
</evidence>
<keyword evidence="1" id="KW-0472">Membrane</keyword>
<evidence type="ECO:0000313" key="3">
    <source>
        <dbReference type="Proteomes" id="UP000219482"/>
    </source>
</evidence>
<feature type="transmembrane region" description="Helical" evidence="1">
    <location>
        <begin position="27"/>
        <end position="47"/>
    </location>
</feature>
<reference evidence="3" key="1">
    <citation type="submission" date="2017-09" db="EMBL/GenBank/DDBJ databases">
        <authorList>
            <person name="Varghese N."/>
            <person name="Submissions S."/>
        </authorList>
    </citation>
    <scope>NUCLEOTIDE SEQUENCE [LARGE SCALE GENOMIC DNA]</scope>
    <source>
        <strain evidence="3">DSM 44270</strain>
    </source>
</reference>
<feature type="transmembrane region" description="Helical" evidence="1">
    <location>
        <begin position="162"/>
        <end position="179"/>
    </location>
</feature>
<name>A0A286GZP4_9ACTN</name>
<dbReference type="Proteomes" id="UP000219482">
    <property type="component" value="Unassembled WGS sequence"/>
</dbReference>
<accession>A0A286GZP4</accession>
<dbReference type="AlphaFoldDB" id="A0A286GZP4"/>
<organism evidence="2 3">
    <name type="scientific">Blastococcus haudaquaticus</name>
    <dbReference type="NCBI Taxonomy" id="1938745"/>
    <lineage>
        <taxon>Bacteria</taxon>
        <taxon>Bacillati</taxon>
        <taxon>Actinomycetota</taxon>
        <taxon>Actinomycetes</taxon>
        <taxon>Geodermatophilales</taxon>
        <taxon>Geodermatophilaceae</taxon>
        <taxon>Blastococcus</taxon>
    </lineage>
</organism>
<evidence type="ECO:0000313" key="2">
    <source>
        <dbReference type="EMBL" id="SOE00569.1"/>
    </source>
</evidence>
<keyword evidence="1" id="KW-1133">Transmembrane helix</keyword>
<gene>
    <name evidence="2" type="ORF">SAMN06272739_2667</name>
</gene>
<feature type="transmembrane region" description="Helical" evidence="1">
    <location>
        <begin position="191"/>
        <end position="211"/>
    </location>
</feature>
<dbReference type="RefSeq" id="WP_097184391.1">
    <property type="nucleotide sequence ID" value="NZ_OCNK01000003.1"/>
</dbReference>
<keyword evidence="3" id="KW-1185">Reference proteome</keyword>
<keyword evidence="1" id="KW-0812">Transmembrane</keyword>
<dbReference type="OrthoDB" id="5191978at2"/>